<sequence length="78" mass="9052">MVGKIGLSKSLEKYTESPTSDYTKGTLIGNHLHWGYETCPPELNSLNVLMMRTYQESYSCPMRYEMEKIFSDYCGRQL</sequence>
<keyword evidence="2" id="KW-1185">Reference proteome</keyword>
<dbReference type="Proteomes" id="UP000095287">
    <property type="component" value="Unplaced"/>
</dbReference>
<evidence type="ECO:0000313" key="2">
    <source>
        <dbReference type="Proteomes" id="UP000095287"/>
    </source>
</evidence>
<reference evidence="3" key="1">
    <citation type="submission" date="2016-11" db="UniProtKB">
        <authorList>
            <consortium name="WormBaseParasite"/>
        </authorList>
    </citation>
    <scope>IDENTIFICATION</scope>
</reference>
<name>A0A1I8A8W9_9BILA</name>
<proteinExistence type="predicted"/>
<dbReference type="AlphaFoldDB" id="A0A1I8A8W9"/>
<accession>A0A1I8A8W9</accession>
<evidence type="ECO:0000256" key="1">
    <source>
        <dbReference type="SAM" id="MobiDB-lite"/>
    </source>
</evidence>
<evidence type="ECO:0000313" key="3">
    <source>
        <dbReference type="WBParaSite" id="L893_g34027.t1"/>
    </source>
</evidence>
<dbReference type="WBParaSite" id="L893_g34027.t1">
    <property type="protein sequence ID" value="L893_g34027.t1"/>
    <property type="gene ID" value="L893_g34027"/>
</dbReference>
<protein>
    <submittedName>
        <fullName evidence="3">Uncharacterized protein</fullName>
    </submittedName>
</protein>
<organism evidence="2 3">
    <name type="scientific">Steinernema glaseri</name>
    <dbReference type="NCBI Taxonomy" id="37863"/>
    <lineage>
        <taxon>Eukaryota</taxon>
        <taxon>Metazoa</taxon>
        <taxon>Ecdysozoa</taxon>
        <taxon>Nematoda</taxon>
        <taxon>Chromadorea</taxon>
        <taxon>Rhabditida</taxon>
        <taxon>Tylenchina</taxon>
        <taxon>Panagrolaimomorpha</taxon>
        <taxon>Strongyloidoidea</taxon>
        <taxon>Steinernematidae</taxon>
        <taxon>Steinernema</taxon>
    </lineage>
</organism>
<feature type="region of interest" description="Disordered" evidence="1">
    <location>
        <begin position="1"/>
        <end position="21"/>
    </location>
</feature>